<comment type="caution">
    <text evidence="4">The sequence shown here is derived from an EMBL/GenBank/DDBJ whole genome shotgun (WGS) entry which is preliminary data.</text>
</comment>
<dbReference type="Pfam" id="PF07786">
    <property type="entry name" value="HGSNAT_cat"/>
    <property type="match status" value="1"/>
</dbReference>
<reference evidence="4 5" key="1">
    <citation type="submission" date="2021-01" db="EMBL/GenBank/DDBJ databases">
        <title>WGS of actinomycetes isolated from Thailand.</title>
        <authorList>
            <person name="Thawai C."/>
        </authorList>
    </citation>
    <scope>NUCLEOTIDE SEQUENCE [LARGE SCALE GENOMIC DNA]</scope>
    <source>
        <strain evidence="4 5">LPG 2</strain>
    </source>
</reference>
<dbReference type="Pfam" id="PF04235">
    <property type="entry name" value="DUF418"/>
    <property type="match status" value="1"/>
</dbReference>
<dbReference type="PANTHER" id="PTHR30590:SF3">
    <property type="entry name" value="HYPOTHETICAL MEMBRANE SPANNING PROTEIN"/>
    <property type="match status" value="1"/>
</dbReference>
<name>A0ABS1M9R1_9NOCA</name>
<evidence type="ECO:0000259" key="2">
    <source>
        <dbReference type="Pfam" id="PF04235"/>
    </source>
</evidence>
<evidence type="ECO:0000313" key="4">
    <source>
        <dbReference type="EMBL" id="MBL1077387.1"/>
    </source>
</evidence>
<evidence type="ECO:0000256" key="1">
    <source>
        <dbReference type="SAM" id="Phobius"/>
    </source>
</evidence>
<feature type="transmembrane region" description="Helical" evidence="1">
    <location>
        <begin position="373"/>
        <end position="393"/>
    </location>
</feature>
<keyword evidence="1" id="KW-0812">Transmembrane</keyword>
<keyword evidence="1" id="KW-0472">Membrane</keyword>
<dbReference type="PANTHER" id="PTHR30590">
    <property type="entry name" value="INNER MEMBRANE PROTEIN"/>
    <property type="match status" value="1"/>
</dbReference>
<dbReference type="InterPro" id="IPR012429">
    <property type="entry name" value="HGSNAT_cat"/>
</dbReference>
<accession>A0ABS1M9R1</accession>
<organism evidence="4 5">
    <name type="scientific">Nocardia acididurans</name>
    <dbReference type="NCBI Taxonomy" id="2802282"/>
    <lineage>
        <taxon>Bacteria</taxon>
        <taxon>Bacillati</taxon>
        <taxon>Actinomycetota</taxon>
        <taxon>Actinomycetes</taxon>
        <taxon>Mycobacteriales</taxon>
        <taxon>Nocardiaceae</taxon>
        <taxon>Nocardia</taxon>
    </lineage>
</organism>
<feature type="transmembrane region" description="Helical" evidence="1">
    <location>
        <begin position="223"/>
        <end position="242"/>
    </location>
</feature>
<protein>
    <submittedName>
        <fullName evidence="4">DUF1624 domain-containing protein</fullName>
    </submittedName>
</protein>
<keyword evidence="1" id="KW-1133">Transmembrane helix</keyword>
<evidence type="ECO:0000313" key="5">
    <source>
        <dbReference type="Proteomes" id="UP000602198"/>
    </source>
</evidence>
<feature type="transmembrane region" description="Helical" evidence="1">
    <location>
        <begin position="332"/>
        <end position="353"/>
    </location>
</feature>
<dbReference type="InterPro" id="IPR052529">
    <property type="entry name" value="Bact_Transport_Assoc"/>
</dbReference>
<sequence>MGATATVGVPEKARQADSLPRVLALDAARGIAVLGMFVVHTGPNASFSDQASWLRFFEGRSSALFAVLAGVSVALLSGGDRPTHDRTRRGALRIAVRAVLLVLLGLALAHLRSGIGVMIILAYYGLYFLCTLPLLRLRARSLALIALVWAIAGPIASFLIRERIAESYLGNPAFDMFGTLEGLRNLAVELLLTGVYPVLTWMPFVLAGMALGRIGIRTVRPIAVLAAGAVLALLGHGGSWVAQQLLGGRAHLIAALVPEYAEYGFTDADLDAMLSIGSLGTVSTDSWWWLTIDAPHSGTPFDIFAVTGAALLVTGVLLLITPRAGVVLRPLISAGSCALSLYILHLVALWALVPVPDYSDLENLPPLPGGIHAPGWSLLALVAIGALVLATLWRNVFRRGPAEWLLHRVSLGITKRAVPASE</sequence>
<dbReference type="InterPro" id="IPR007349">
    <property type="entry name" value="DUF418"/>
</dbReference>
<keyword evidence="5" id="KW-1185">Reference proteome</keyword>
<feature type="transmembrane region" description="Helical" evidence="1">
    <location>
        <begin position="115"/>
        <end position="135"/>
    </location>
</feature>
<feature type="transmembrane region" description="Helical" evidence="1">
    <location>
        <begin position="91"/>
        <end position="109"/>
    </location>
</feature>
<feature type="transmembrane region" description="Helical" evidence="1">
    <location>
        <begin position="142"/>
        <end position="160"/>
    </location>
</feature>
<feature type="transmembrane region" description="Helical" evidence="1">
    <location>
        <begin position="190"/>
        <end position="211"/>
    </location>
</feature>
<feature type="domain" description="DUF418" evidence="2">
    <location>
        <begin position="283"/>
        <end position="411"/>
    </location>
</feature>
<feature type="transmembrane region" description="Helical" evidence="1">
    <location>
        <begin position="303"/>
        <end position="320"/>
    </location>
</feature>
<evidence type="ECO:0000259" key="3">
    <source>
        <dbReference type="Pfam" id="PF07786"/>
    </source>
</evidence>
<feature type="transmembrane region" description="Helical" evidence="1">
    <location>
        <begin position="62"/>
        <end position="79"/>
    </location>
</feature>
<dbReference type="EMBL" id="JAERRJ010000009">
    <property type="protein sequence ID" value="MBL1077387.1"/>
    <property type="molecule type" value="Genomic_DNA"/>
</dbReference>
<gene>
    <name evidence="4" type="ORF">JK358_23575</name>
</gene>
<dbReference type="Proteomes" id="UP000602198">
    <property type="component" value="Unassembled WGS sequence"/>
</dbReference>
<proteinExistence type="predicted"/>
<feature type="domain" description="Heparan-alpha-glucosaminide N-acetyltransferase catalytic" evidence="3">
    <location>
        <begin position="21"/>
        <end position="220"/>
    </location>
</feature>
<dbReference type="RefSeq" id="WP_201950543.1">
    <property type="nucleotide sequence ID" value="NZ_JAERRJ010000009.1"/>
</dbReference>
<feature type="transmembrane region" description="Helical" evidence="1">
    <location>
        <begin position="22"/>
        <end position="42"/>
    </location>
</feature>